<protein>
    <recommendedName>
        <fullName evidence="4">Transmembrane protein</fullName>
    </recommendedName>
</protein>
<keyword evidence="3" id="KW-1185">Reference proteome</keyword>
<reference evidence="3" key="1">
    <citation type="submission" date="2016-06" db="EMBL/GenBank/DDBJ databases">
        <title>Parallel loss of symbiosis genes in relatives of nitrogen-fixing non-legume Parasponia.</title>
        <authorList>
            <person name="Van Velzen R."/>
            <person name="Holmer R."/>
            <person name="Bu F."/>
            <person name="Rutten L."/>
            <person name="Van Zeijl A."/>
            <person name="Liu W."/>
            <person name="Santuari L."/>
            <person name="Cao Q."/>
            <person name="Sharma T."/>
            <person name="Shen D."/>
            <person name="Roswanjaya Y."/>
            <person name="Wardhani T."/>
            <person name="Kalhor M.S."/>
            <person name="Jansen J."/>
            <person name="Van den Hoogen J."/>
            <person name="Gungor B."/>
            <person name="Hartog M."/>
            <person name="Hontelez J."/>
            <person name="Verver J."/>
            <person name="Yang W.-C."/>
            <person name="Schijlen E."/>
            <person name="Repin R."/>
            <person name="Schilthuizen M."/>
            <person name="Schranz E."/>
            <person name="Heidstra R."/>
            <person name="Miyata K."/>
            <person name="Fedorova E."/>
            <person name="Kohlen W."/>
            <person name="Bisseling T."/>
            <person name="Smit S."/>
            <person name="Geurts R."/>
        </authorList>
    </citation>
    <scope>NUCLEOTIDE SEQUENCE [LARGE SCALE GENOMIC DNA]</scope>
    <source>
        <strain evidence="3">cv. WU1-14</strain>
    </source>
</reference>
<accession>A0A2P5B4H6</accession>
<name>A0A2P5B4H6_PARAD</name>
<feature type="transmembrane region" description="Helical" evidence="1">
    <location>
        <begin position="83"/>
        <end position="104"/>
    </location>
</feature>
<sequence length="105" mass="11862">MRHTMSGSHYLMCFTKLCMNKPKDANYREESRTIQVRATLPGTPYLPTLIGGEPLQYVFFSLVLTLNIQILRTLPILSLGVKILVDSLFIGYGFTCVLVGMIFFP</sequence>
<gene>
    <name evidence="2" type="ORF">PanWU01x14_272150</name>
</gene>
<evidence type="ECO:0000313" key="2">
    <source>
        <dbReference type="EMBL" id="PON43679.1"/>
    </source>
</evidence>
<comment type="caution">
    <text evidence="2">The sequence shown here is derived from an EMBL/GenBank/DDBJ whole genome shotgun (WGS) entry which is preliminary data.</text>
</comment>
<feature type="transmembrane region" description="Helical" evidence="1">
    <location>
        <begin position="54"/>
        <end position="71"/>
    </location>
</feature>
<keyword evidence="1" id="KW-0472">Membrane</keyword>
<keyword evidence="1" id="KW-1133">Transmembrane helix</keyword>
<organism evidence="2 3">
    <name type="scientific">Parasponia andersonii</name>
    <name type="common">Sponia andersonii</name>
    <dbReference type="NCBI Taxonomy" id="3476"/>
    <lineage>
        <taxon>Eukaryota</taxon>
        <taxon>Viridiplantae</taxon>
        <taxon>Streptophyta</taxon>
        <taxon>Embryophyta</taxon>
        <taxon>Tracheophyta</taxon>
        <taxon>Spermatophyta</taxon>
        <taxon>Magnoliopsida</taxon>
        <taxon>eudicotyledons</taxon>
        <taxon>Gunneridae</taxon>
        <taxon>Pentapetalae</taxon>
        <taxon>rosids</taxon>
        <taxon>fabids</taxon>
        <taxon>Rosales</taxon>
        <taxon>Cannabaceae</taxon>
        <taxon>Parasponia</taxon>
    </lineage>
</organism>
<evidence type="ECO:0000313" key="3">
    <source>
        <dbReference type="Proteomes" id="UP000237105"/>
    </source>
</evidence>
<evidence type="ECO:0000256" key="1">
    <source>
        <dbReference type="SAM" id="Phobius"/>
    </source>
</evidence>
<dbReference type="EMBL" id="JXTB01000366">
    <property type="protein sequence ID" value="PON43679.1"/>
    <property type="molecule type" value="Genomic_DNA"/>
</dbReference>
<proteinExistence type="predicted"/>
<dbReference type="Proteomes" id="UP000237105">
    <property type="component" value="Unassembled WGS sequence"/>
</dbReference>
<dbReference type="AlphaFoldDB" id="A0A2P5B4H6"/>
<evidence type="ECO:0008006" key="4">
    <source>
        <dbReference type="Google" id="ProtNLM"/>
    </source>
</evidence>
<keyword evidence="1" id="KW-0812">Transmembrane</keyword>